<evidence type="ECO:0000313" key="2">
    <source>
        <dbReference type="Proteomes" id="UP000265926"/>
    </source>
</evidence>
<keyword evidence="2" id="KW-1185">Reference proteome</keyword>
<comment type="caution">
    <text evidence="1">The sequence shown here is derived from an EMBL/GenBank/DDBJ whole genome shotgun (WGS) entry which is preliminary data.</text>
</comment>
<proteinExistence type="predicted"/>
<dbReference type="Proteomes" id="UP000265926">
    <property type="component" value="Unassembled WGS sequence"/>
</dbReference>
<protein>
    <recommendedName>
        <fullName evidence="3">Lipocalin-like domain-containing protein</fullName>
    </recommendedName>
</protein>
<evidence type="ECO:0000313" key="1">
    <source>
        <dbReference type="EMBL" id="RIJ49099.1"/>
    </source>
</evidence>
<organism evidence="1 2">
    <name type="scientific">Maribellus luteus</name>
    <dbReference type="NCBI Taxonomy" id="2305463"/>
    <lineage>
        <taxon>Bacteria</taxon>
        <taxon>Pseudomonadati</taxon>
        <taxon>Bacteroidota</taxon>
        <taxon>Bacteroidia</taxon>
        <taxon>Marinilabiliales</taxon>
        <taxon>Prolixibacteraceae</taxon>
        <taxon>Maribellus</taxon>
    </lineage>
</organism>
<sequence>MMKTTKISGLKIPVRLVKIMLPVLCLTLLLSCKDDDQPLLETSMLQGKWVEKEPEDLIQFAGTNHTFVFREDSFFIKIESWTDVVEPGDPCEGCPGYGYAKGEYSFDLTTINFEGKIGLDSNFAEPGDSGRVLTYCVTYNYTLKSSSILVLGPELEYESITLVKE</sequence>
<name>A0A399T239_9BACT</name>
<evidence type="ECO:0008006" key="3">
    <source>
        <dbReference type="Google" id="ProtNLM"/>
    </source>
</evidence>
<gene>
    <name evidence="1" type="ORF">D1614_05915</name>
</gene>
<reference evidence="1 2" key="1">
    <citation type="submission" date="2018-08" db="EMBL/GenBank/DDBJ databases">
        <title>Pallidiluteibacterium maritimus gen. nov., sp. nov., isolated from coastal sediment.</title>
        <authorList>
            <person name="Zhou L.Y."/>
        </authorList>
    </citation>
    <scope>NUCLEOTIDE SEQUENCE [LARGE SCALE GENOMIC DNA]</scope>
    <source>
        <strain evidence="1 2">XSD2</strain>
    </source>
</reference>
<accession>A0A399T239</accession>
<dbReference type="AlphaFoldDB" id="A0A399T239"/>
<dbReference type="PROSITE" id="PS51257">
    <property type="entry name" value="PROKAR_LIPOPROTEIN"/>
    <property type="match status" value="1"/>
</dbReference>
<dbReference type="EMBL" id="QWGR01000003">
    <property type="protein sequence ID" value="RIJ49099.1"/>
    <property type="molecule type" value="Genomic_DNA"/>
</dbReference>